<evidence type="ECO:0000313" key="4">
    <source>
        <dbReference type="EMBL" id="SFL89633.1"/>
    </source>
</evidence>
<dbReference type="EMBL" id="FOUF01000002">
    <property type="protein sequence ID" value="SFL89633.1"/>
    <property type="molecule type" value="Genomic_DNA"/>
</dbReference>
<dbReference type="InterPro" id="IPR011008">
    <property type="entry name" value="Dimeric_a/b-barrel"/>
</dbReference>
<dbReference type="SUPFAM" id="SSF54909">
    <property type="entry name" value="Dimeric alpha+beta barrel"/>
    <property type="match status" value="1"/>
</dbReference>
<dbReference type="PANTHER" id="PTHR35174:SF3">
    <property type="entry name" value="BLL7171 PROTEIN"/>
    <property type="match status" value="1"/>
</dbReference>
<dbReference type="Proteomes" id="UP000601736">
    <property type="component" value="Unassembled WGS sequence"/>
</dbReference>
<evidence type="ECO:0000259" key="2">
    <source>
        <dbReference type="Pfam" id="PF03795"/>
    </source>
</evidence>
<dbReference type="AlphaFoldDB" id="A0A1I4LFN5"/>
<evidence type="ECO:0000256" key="1">
    <source>
        <dbReference type="ARBA" id="ARBA00007689"/>
    </source>
</evidence>
<dbReference type="EMBL" id="CAJNAP010000001">
    <property type="protein sequence ID" value="CAE6486326.1"/>
    <property type="molecule type" value="Genomic_DNA"/>
</dbReference>
<dbReference type="Gene3D" id="3.30.70.1060">
    <property type="entry name" value="Dimeric alpha+beta barrel"/>
    <property type="match status" value="1"/>
</dbReference>
<organism evidence="4 5">
    <name type="scientific">Nitrosomonas nitrosa</name>
    <dbReference type="NCBI Taxonomy" id="52442"/>
    <lineage>
        <taxon>Bacteria</taxon>
        <taxon>Pseudomonadati</taxon>
        <taxon>Pseudomonadota</taxon>
        <taxon>Betaproteobacteria</taxon>
        <taxon>Nitrosomonadales</taxon>
        <taxon>Nitrosomonadaceae</taxon>
        <taxon>Nitrosomonas</taxon>
    </lineage>
</organism>
<protein>
    <submittedName>
        <fullName evidence="4">Uncharacterized conserved protein</fullName>
    </submittedName>
</protein>
<proteinExistence type="inferred from homology"/>
<comment type="similarity">
    <text evidence="1">Belongs to the YciI family.</text>
</comment>
<dbReference type="InterPro" id="IPR005545">
    <property type="entry name" value="YCII"/>
</dbReference>
<keyword evidence="5" id="KW-1185">Reference proteome</keyword>
<reference evidence="4 5" key="1">
    <citation type="submission" date="2016-10" db="EMBL/GenBank/DDBJ databases">
        <authorList>
            <person name="de Groot N.N."/>
        </authorList>
    </citation>
    <scope>NUCLEOTIDE SEQUENCE [LARGE SCALE GENOMIC DNA]</scope>
    <source>
        <strain evidence="4 5">Nm146</strain>
    </source>
</reference>
<reference evidence="3" key="2">
    <citation type="submission" date="2021-02" db="EMBL/GenBank/DDBJ databases">
        <authorList>
            <person name="Han P."/>
        </authorList>
    </citation>
    <scope>NUCLEOTIDE SEQUENCE</scope>
    <source>
        <strain evidence="3">Nitrosomonas nitrosa 18-3D</strain>
    </source>
</reference>
<gene>
    <name evidence="3" type="ORF">NMYAN_10389</name>
    <name evidence="4" type="ORF">SAMN05421880_10252</name>
</gene>
<name>A0A1I4LFN5_9PROT</name>
<sequence>MKYLCLICAEKVMEQMSKGVAEQHFQEYTEFTDAIRTSGHYLGCNRLLPPNAAITLRVRNGQVMTTDGPYAETKEQLGGYYLIEARDLNEAIQVASRIPGAKIGCVEVRPVAEDKRTLEALGFI</sequence>
<dbReference type="Pfam" id="PF03795">
    <property type="entry name" value="YCII"/>
    <property type="match status" value="1"/>
</dbReference>
<dbReference type="OrthoDB" id="9807535at2"/>
<evidence type="ECO:0000313" key="5">
    <source>
        <dbReference type="Proteomes" id="UP000199561"/>
    </source>
</evidence>
<feature type="domain" description="YCII-related" evidence="2">
    <location>
        <begin position="1"/>
        <end position="113"/>
    </location>
</feature>
<evidence type="ECO:0000313" key="3">
    <source>
        <dbReference type="EMBL" id="CAE6486326.1"/>
    </source>
</evidence>
<dbReference type="STRING" id="52442.SAMN05421880_10252"/>
<accession>A0A1I4LFN5</accession>
<dbReference type="PANTHER" id="PTHR35174">
    <property type="entry name" value="BLL7171 PROTEIN-RELATED"/>
    <property type="match status" value="1"/>
</dbReference>
<dbReference type="RefSeq" id="WP_090665912.1">
    <property type="nucleotide sequence ID" value="NZ_CAJNAP010000001.1"/>
</dbReference>
<dbReference type="Proteomes" id="UP000199561">
    <property type="component" value="Unassembled WGS sequence"/>
</dbReference>